<gene>
    <name evidence="1" type="ORF">HNQ39_000889</name>
</gene>
<accession>A0A7W9W620</accession>
<reference evidence="1 2" key="1">
    <citation type="submission" date="2020-08" db="EMBL/GenBank/DDBJ databases">
        <title>Genomic Encyclopedia of Type Strains, Phase IV (KMG-IV): sequencing the most valuable type-strain genomes for metagenomic binning, comparative biology and taxonomic classification.</title>
        <authorList>
            <person name="Goeker M."/>
        </authorList>
    </citation>
    <scope>NUCLEOTIDE SEQUENCE [LARGE SCALE GENOMIC DNA]</scope>
    <source>
        <strain evidence="1 2">DSM 23562</strain>
    </source>
</reference>
<keyword evidence="2" id="KW-1185">Reference proteome</keyword>
<dbReference type="Gene3D" id="3.30.160.100">
    <property type="entry name" value="Ribosome hibernation promotion factor-like"/>
    <property type="match status" value="1"/>
</dbReference>
<dbReference type="EMBL" id="JACHGW010000001">
    <property type="protein sequence ID" value="MBB6049127.1"/>
    <property type="molecule type" value="Genomic_DNA"/>
</dbReference>
<dbReference type="InterPro" id="IPR003489">
    <property type="entry name" value="RHF/RaiA"/>
</dbReference>
<name>A0A7W9W620_ARMRO</name>
<organism evidence="1 2">
    <name type="scientific">Armatimonas rosea</name>
    <dbReference type="NCBI Taxonomy" id="685828"/>
    <lineage>
        <taxon>Bacteria</taxon>
        <taxon>Bacillati</taxon>
        <taxon>Armatimonadota</taxon>
        <taxon>Armatimonadia</taxon>
        <taxon>Armatimonadales</taxon>
        <taxon>Armatimonadaceae</taxon>
        <taxon>Armatimonas</taxon>
    </lineage>
</organism>
<dbReference type="AlphaFoldDB" id="A0A7W9W620"/>
<sequence>MNIQVQGRHLVVSDVLRQHAELVLQRLGRQFPAIRHGHITLTLGRQEHQVDIRVWAEGLDLRSEAHGEDLYAALSRAAGKLERRLQKGNDRNYRFGNHHGQHATLRCPDQRPLARLRPET</sequence>
<dbReference type="Pfam" id="PF02482">
    <property type="entry name" value="Ribosomal_S30AE"/>
    <property type="match status" value="1"/>
</dbReference>
<comment type="caution">
    <text evidence="1">The sequence shown here is derived from an EMBL/GenBank/DDBJ whole genome shotgun (WGS) entry which is preliminary data.</text>
</comment>
<dbReference type="InterPro" id="IPR036567">
    <property type="entry name" value="RHF-like"/>
</dbReference>
<dbReference type="NCBIfam" id="TIGR00741">
    <property type="entry name" value="yfiA"/>
    <property type="match status" value="1"/>
</dbReference>
<proteinExistence type="predicted"/>
<dbReference type="SUPFAM" id="SSF69754">
    <property type="entry name" value="Ribosome binding protein Y (YfiA homologue)"/>
    <property type="match status" value="1"/>
</dbReference>
<dbReference type="RefSeq" id="WP_184192745.1">
    <property type="nucleotide sequence ID" value="NZ_JACHGW010000001.1"/>
</dbReference>
<evidence type="ECO:0000313" key="2">
    <source>
        <dbReference type="Proteomes" id="UP000520814"/>
    </source>
</evidence>
<protein>
    <submittedName>
        <fullName evidence="1">Ribosomal subunit interface protein</fullName>
    </submittedName>
</protein>
<dbReference type="Proteomes" id="UP000520814">
    <property type="component" value="Unassembled WGS sequence"/>
</dbReference>
<dbReference type="CDD" id="cd00552">
    <property type="entry name" value="RaiA"/>
    <property type="match status" value="1"/>
</dbReference>
<evidence type="ECO:0000313" key="1">
    <source>
        <dbReference type="EMBL" id="MBB6049127.1"/>
    </source>
</evidence>